<dbReference type="InterPro" id="IPR048300">
    <property type="entry name" value="TACO1_YebC-like_2nd/3rd_dom"/>
</dbReference>
<dbReference type="Proteomes" id="UP001631949">
    <property type="component" value="Unassembled WGS sequence"/>
</dbReference>
<proteinExistence type="inferred from homology"/>
<dbReference type="Pfam" id="PF01709">
    <property type="entry name" value="Transcrip_reg"/>
    <property type="match status" value="1"/>
</dbReference>
<keyword evidence="3 6" id="KW-0805">Transcription regulation</keyword>
<evidence type="ECO:0000256" key="3">
    <source>
        <dbReference type="ARBA" id="ARBA00023015"/>
    </source>
</evidence>
<keyword evidence="2 6" id="KW-0963">Cytoplasm</keyword>
<reference evidence="10 11" key="1">
    <citation type="journal article" date="2016" name="Int. J. Syst. Evol. Microbiol.">
        <title>Peptococcus simiae sp. nov., isolated from rhesus macaque faeces and emended description of the genus Peptococcus.</title>
        <authorList>
            <person name="Shkoporov A.N."/>
            <person name="Efimov B.A."/>
            <person name="Kondova I."/>
            <person name="Ouwerling B."/>
            <person name="Chaplin A.V."/>
            <person name="Shcherbakova V.A."/>
            <person name="Langermans J.A.M."/>
        </authorList>
    </citation>
    <scope>NUCLEOTIDE SEQUENCE [LARGE SCALE GENOMIC DNA]</scope>
    <source>
        <strain evidence="10 11">M108</strain>
    </source>
</reference>
<dbReference type="NCBIfam" id="NF001030">
    <property type="entry name" value="PRK00110.1"/>
    <property type="match status" value="1"/>
</dbReference>
<dbReference type="InterPro" id="IPR017856">
    <property type="entry name" value="Integrase-like_N"/>
</dbReference>
<gene>
    <name evidence="10" type="ORF">ACKQTC_01885</name>
</gene>
<dbReference type="InterPro" id="IPR029072">
    <property type="entry name" value="YebC-like"/>
</dbReference>
<dbReference type="GO" id="GO:0003677">
    <property type="term" value="F:DNA binding"/>
    <property type="evidence" value="ECO:0007669"/>
    <property type="project" value="UniProtKB-KW"/>
</dbReference>
<accession>A0ABW9GX90</accession>
<evidence type="ECO:0000256" key="7">
    <source>
        <dbReference type="SAM" id="MobiDB-lite"/>
    </source>
</evidence>
<feature type="region of interest" description="Disordered" evidence="7">
    <location>
        <begin position="1"/>
        <end position="20"/>
    </location>
</feature>
<dbReference type="InterPro" id="IPR002876">
    <property type="entry name" value="Transcrip_reg_TACO1-like"/>
</dbReference>
<evidence type="ECO:0000256" key="5">
    <source>
        <dbReference type="ARBA" id="ARBA00023163"/>
    </source>
</evidence>
<sequence>MGRIHNIEGKKNKMDSQRSASFTKHARNISVAARMGGGDPAYNATLKLAIDKAKADNMPNDNIQRAIKKGTGDTDSDNYEHITYEGYGPGGVAVMIDCLTDNKNRTAGNVRHLLDKNGGNLGTNGCVAFLFERKGAIGIDRAETALGEEELMDLVLEAGAEDFIVEADHYEVITGPEDFSAVLEACREAGASVITSDISMLPMTVVKTEEDIAAKVAKLVNDLEADDDVQNVYTNAE</sequence>
<dbReference type="Gene3D" id="3.30.70.980">
    <property type="match status" value="2"/>
</dbReference>
<evidence type="ECO:0000259" key="9">
    <source>
        <dbReference type="Pfam" id="PF20772"/>
    </source>
</evidence>
<name>A0ABW9GX90_9FIRM</name>
<dbReference type="NCBIfam" id="TIGR01033">
    <property type="entry name" value="YebC/PmpR family DNA-binding transcriptional regulator"/>
    <property type="match status" value="1"/>
</dbReference>
<evidence type="ECO:0000259" key="8">
    <source>
        <dbReference type="Pfam" id="PF01709"/>
    </source>
</evidence>
<organism evidence="10 11">
    <name type="scientific">Peptococcus simiae</name>
    <dbReference type="NCBI Taxonomy" id="1643805"/>
    <lineage>
        <taxon>Bacteria</taxon>
        <taxon>Bacillati</taxon>
        <taxon>Bacillota</taxon>
        <taxon>Clostridia</taxon>
        <taxon>Eubacteriales</taxon>
        <taxon>Peptococcaceae</taxon>
        <taxon>Peptococcus</taxon>
    </lineage>
</organism>
<comment type="subcellular location">
    <subcellularLocation>
        <location evidence="6">Cytoplasm</location>
    </subcellularLocation>
</comment>
<protein>
    <recommendedName>
        <fullName evidence="6">Probable transcriptional regulatory protein ACKQTC_01885</fullName>
    </recommendedName>
</protein>
<comment type="similarity">
    <text evidence="1 6">Belongs to the TACO1 family.</text>
</comment>
<dbReference type="PANTHER" id="PTHR12532:SF6">
    <property type="entry name" value="TRANSCRIPTIONAL REGULATORY PROTEIN YEBC-RELATED"/>
    <property type="match status" value="1"/>
</dbReference>
<dbReference type="Pfam" id="PF20772">
    <property type="entry name" value="TACO1_YebC_N"/>
    <property type="match status" value="1"/>
</dbReference>
<evidence type="ECO:0000256" key="1">
    <source>
        <dbReference type="ARBA" id="ARBA00008724"/>
    </source>
</evidence>
<keyword evidence="4 6" id="KW-0238">DNA-binding</keyword>
<dbReference type="SUPFAM" id="SSF75625">
    <property type="entry name" value="YebC-like"/>
    <property type="match status" value="1"/>
</dbReference>
<feature type="domain" description="TACO1/YebC-like second and third" evidence="8">
    <location>
        <begin position="79"/>
        <end position="236"/>
    </location>
</feature>
<dbReference type="Gene3D" id="1.10.10.200">
    <property type="match status" value="1"/>
</dbReference>
<evidence type="ECO:0000313" key="11">
    <source>
        <dbReference type="Proteomes" id="UP001631949"/>
    </source>
</evidence>
<dbReference type="InterPro" id="IPR026564">
    <property type="entry name" value="Transcrip_reg_TACO1-like_dom3"/>
</dbReference>
<dbReference type="PANTHER" id="PTHR12532">
    <property type="entry name" value="TRANSLATIONAL ACTIVATOR OF CYTOCHROME C OXIDASE 1"/>
    <property type="match status" value="1"/>
</dbReference>
<dbReference type="HAMAP" id="MF_00693">
    <property type="entry name" value="Transcrip_reg_TACO1"/>
    <property type="match status" value="1"/>
</dbReference>
<evidence type="ECO:0000256" key="6">
    <source>
        <dbReference type="HAMAP-Rule" id="MF_00693"/>
    </source>
</evidence>
<keyword evidence="11" id="KW-1185">Reference proteome</keyword>
<comment type="caution">
    <text evidence="10">The sequence shown here is derived from an EMBL/GenBank/DDBJ whole genome shotgun (WGS) entry which is preliminary data.</text>
</comment>
<evidence type="ECO:0000256" key="2">
    <source>
        <dbReference type="ARBA" id="ARBA00022490"/>
    </source>
</evidence>
<dbReference type="NCBIfam" id="NF009044">
    <property type="entry name" value="PRK12378.1"/>
    <property type="match status" value="1"/>
</dbReference>
<keyword evidence="5 6" id="KW-0804">Transcription</keyword>
<dbReference type="InterPro" id="IPR049083">
    <property type="entry name" value="TACO1_YebC_N"/>
</dbReference>
<evidence type="ECO:0000313" key="10">
    <source>
        <dbReference type="EMBL" id="MFM9413120.1"/>
    </source>
</evidence>
<feature type="domain" description="TACO1/YebC-like N-terminal" evidence="9">
    <location>
        <begin position="3"/>
        <end position="72"/>
    </location>
</feature>
<dbReference type="EMBL" id="JBJUVG010000002">
    <property type="protein sequence ID" value="MFM9413120.1"/>
    <property type="molecule type" value="Genomic_DNA"/>
</dbReference>
<feature type="compositionally biased region" description="Basic and acidic residues" evidence="7">
    <location>
        <begin position="1"/>
        <end position="16"/>
    </location>
</feature>
<evidence type="ECO:0000256" key="4">
    <source>
        <dbReference type="ARBA" id="ARBA00023125"/>
    </source>
</evidence>
<dbReference type="RefSeq" id="WP_408976738.1">
    <property type="nucleotide sequence ID" value="NZ_JBJUVG010000002.1"/>
</dbReference>